<dbReference type="STRING" id="1110546.GCA_001078375_01828"/>
<dbReference type="SUPFAM" id="SSF56112">
    <property type="entry name" value="Protein kinase-like (PK-like)"/>
    <property type="match status" value="1"/>
</dbReference>
<gene>
    <name evidence="1" type="ORF">VTHSUH11_04935</name>
</gene>
<comment type="caution">
    <text evidence="1">The sequence shown here is derived from an EMBL/GenBank/DDBJ whole genome shotgun (WGS) entry which is preliminary data.</text>
</comment>
<organism evidence="1 2">
    <name type="scientific">Veillonella tobetsuensis</name>
    <dbReference type="NCBI Taxonomy" id="1110546"/>
    <lineage>
        <taxon>Bacteria</taxon>
        <taxon>Bacillati</taxon>
        <taxon>Bacillota</taxon>
        <taxon>Negativicutes</taxon>
        <taxon>Veillonellales</taxon>
        <taxon>Veillonellaceae</taxon>
        <taxon>Veillonella</taxon>
    </lineage>
</organism>
<evidence type="ECO:0000313" key="2">
    <source>
        <dbReference type="Proteomes" id="UP000238877"/>
    </source>
</evidence>
<protein>
    <recommendedName>
        <fullName evidence="3">Serine/threonine protein kinase</fullName>
    </recommendedName>
</protein>
<proteinExistence type="predicted"/>
<dbReference type="InterPro" id="IPR011009">
    <property type="entry name" value="Kinase-like_dom_sf"/>
</dbReference>
<sequence>MKEALLDYIDHKLNQEDMGRVFPITFQGKEYFVKRDISNHRSSWVKPSPRAAFDHEFYMMNFVRTQLPLAPEIIGFREHYFVTPNYGKNLTYYGHLPQEHPEDSSLEDLAIHVFYAFGKALGMLHDYGMAHGRPALRDIVYNPDTDDVMLLDWENARRWYEFTPAGWDLLIFIHSFIREGDLPQSYLYAAMNGYSTARCARETVLHVKEVLHKHDNLFKFCRLLEPFHFVDTEAAVKSFDFIQGLKIE</sequence>
<dbReference type="AlphaFoldDB" id="A0A2S7ZQ96"/>
<evidence type="ECO:0000313" key="1">
    <source>
        <dbReference type="EMBL" id="PQL25426.1"/>
    </source>
</evidence>
<accession>A0A2S7ZQ96</accession>
<reference evidence="1 2" key="1">
    <citation type="submission" date="2018-01" db="EMBL/GenBank/DDBJ databases">
        <title>Draft genome sequences of clinical isolates and type strains of oral Veillonella including Veillonella infantum sp., nov.</title>
        <authorList>
            <person name="Mashima I."/>
            <person name="Liao Y.-C."/>
            <person name="Sabharwal A."/>
            <person name="Haase E.M."/>
            <person name="Nakazawa F."/>
            <person name="Scannapieco F.A."/>
        </authorList>
    </citation>
    <scope>NUCLEOTIDE SEQUENCE [LARGE SCALE GENOMIC DNA]</scope>
    <source>
        <strain evidence="1 2">Y6</strain>
    </source>
</reference>
<name>A0A2S7ZQ96_9FIRM</name>
<evidence type="ECO:0008006" key="3">
    <source>
        <dbReference type="Google" id="ProtNLM"/>
    </source>
</evidence>
<dbReference type="Proteomes" id="UP000238877">
    <property type="component" value="Unassembled WGS sequence"/>
</dbReference>
<dbReference type="EMBL" id="PPDF01000008">
    <property type="protein sequence ID" value="PQL25426.1"/>
    <property type="molecule type" value="Genomic_DNA"/>
</dbReference>
<dbReference type="RefSeq" id="WP_105092836.1">
    <property type="nucleotide sequence ID" value="NZ_PPDF01000008.1"/>
</dbReference>